<proteinExistence type="predicted"/>
<keyword evidence="10" id="KW-1185">Reference proteome</keyword>
<keyword evidence="6" id="KW-0626">Porin</keyword>
<keyword evidence="1" id="KW-0813">Transport</keyword>
<dbReference type="OrthoDB" id="8735103at2"/>
<evidence type="ECO:0000256" key="4">
    <source>
        <dbReference type="ARBA" id="ARBA00022729"/>
    </source>
</evidence>
<dbReference type="PANTHER" id="PTHR34501">
    <property type="entry name" value="PROTEIN YDDL-RELATED"/>
    <property type="match status" value="1"/>
</dbReference>
<dbReference type="AlphaFoldDB" id="A0A2S9K8I6"/>
<accession>A0A2S9K8I6</accession>
<dbReference type="RefSeq" id="WP_105746998.1">
    <property type="nucleotide sequence ID" value="NZ_PVLQ01000009.1"/>
</dbReference>
<keyword evidence="5" id="KW-0406">Ion transport</keyword>
<evidence type="ECO:0000256" key="6">
    <source>
        <dbReference type="ARBA" id="ARBA00023114"/>
    </source>
</evidence>
<dbReference type="EMBL" id="PVLQ01000009">
    <property type="protein sequence ID" value="PRD66760.1"/>
    <property type="molecule type" value="Genomic_DNA"/>
</dbReference>
<gene>
    <name evidence="9" type="ORF">C6P64_02385</name>
</gene>
<dbReference type="PANTHER" id="PTHR34501:SF9">
    <property type="entry name" value="MAJOR OUTER MEMBRANE PROTEIN P.IA"/>
    <property type="match status" value="1"/>
</dbReference>
<evidence type="ECO:0000313" key="9">
    <source>
        <dbReference type="EMBL" id="PRD66760.1"/>
    </source>
</evidence>
<dbReference type="InterPro" id="IPR023614">
    <property type="entry name" value="Porin_dom_sf"/>
</dbReference>
<protein>
    <submittedName>
        <fullName evidence="9">Porin</fullName>
    </submittedName>
</protein>
<feature type="chain" id="PRO_5015603946" evidence="8">
    <location>
        <begin position="21"/>
        <end position="381"/>
    </location>
</feature>
<reference evidence="9 10" key="1">
    <citation type="submission" date="2018-03" db="EMBL/GenBank/DDBJ databases">
        <title>Comparative genomics illustrates the genes involved in a hyperalkaliphilic mechanisms of Serpentinomonas isolated from highly-alkaline calcium-rich serpentinized springs.</title>
        <authorList>
            <person name="Suzuki S."/>
            <person name="Ishii S."/>
            <person name="Walworth N."/>
            <person name="Bird L."/>
            <person name="Kuenen J.G."/>
            <person name="Nealson K.H."/>
        </authorList>
    </citation>
    <scope>NUCLEOTIDE SEQUENCE [LARGE SCALE GENOMIC DNA]</scope>
    <source>
        <strain evidence="9 10">P1</strain>
    </source>
</reference>
<sequence length="381" mass="38341">MKNQLSALALAIAALPAAHAVDLQAGDWTVTVGGNINAFHTQSSCNQPAGTVTGTALGDAALACGGKDSSTVIGNGLLPSMLNVGAKTRQEGYDIGATIGMGVATATNSAIGQNSVVDVRHAFVTFGNADMGSVKLGRDYGLFGLSPVLSDMTLLGVGAATKATQNGRVSLGHLGAGMVYPGTYGQIAYTSPSLSGVTLDVGVMSPVDAANTASDSPQFQARASYAGQGFKAWAGAKSQKFDPRAASATVAAAPGFTMSALELGASANSGPFGVVGTVQSGKGLGILSDGDQGSNTTTSTFLQATYQATDRVKLGLGWGKSKNDDGAGNALQSNQNVTAGLYYNLTKNLTLVGELGQTQSKAFNGNSARQDSVSVGGIFFF</sequence>
<feature type="signal peptide" evidence="8">
    <location>
        <begin position="1"/>
        <end position="20"/>
    </location>
</feature>
<dbReference type="InterPro" id="IPR050298">
    <property type="entry name" value="Gram-neg_bact_OMP"/>
</dbReference>
<evidence type="ECO:0000313" key="10">
    <source>
        <dbReference type="Proteomes" id="UP000238589"/>
    </source>
</evidence>
<evidence type="ECO:0000256" key="3">
    <source>
        <dbReference type="ARBA" id="ARBA00022692"/>
    </source>
</evidence>
<organism evidence="9 10">
    <name type="scientific">Malikia granosa</name>
    <dbReference type="NCBI Taxonomy" id="263067"/>
    <lineage>
        <taxon>Bacteria</taxon>
        <taxon>Pseudomonadati</taxon>
        <taxon>Pseudomonadota</taxon>
        <taxon>Betaproteobacteria</taxon>
        <taxon>Burkholderiales</taxon>
        <taxon>Comamonadaceae</taxon>
        <taxon>Malikia</taxon>
    </lineage>
</organism>
<keyword evidence="2" id="KW-0472">Membrane</keyword>
<keyword evidence="4 8" id="KW-0732">Signal</keyword>
<keyword evidence="7" id="KW-0998">Cell outer membrane</keyword>
<evidence type="ECO:0000256" key="8">
    <source>
        <dbReference type="SAM" id="SignalP"/>
    </source>
</evidence>
<dbReference type="GO" id="GO:0015288">
    <property type="term" value="F:porin activity"/>
    <property type="evidence" value="ECO:0007669"/>
    <property type="project" value="UniProtKB-KW"/>
</dbReference>
<keyword evidence="2" id="KW-1134">Transmembrane beta strand</keyword>
<dbReference type="Gene3D" id="2.40.160.10">
    <property type="entry name" value="Porin"/>
    <property type="match status" value="1"/>
</dbReference>
<evidence type="ECO:0000256" key="5">
    <source>
        <dbReference type="ARBA" id="ARBA00023065"/>
    </source>
</evidence>
<dbReference type="SUPFAM" id="SSF56935">
    <property type="entry name" value="Porins"/>
    <property type="match status" value="1"/>
</dbReference>
<evidence type="ECO:0000256" key="1">
    <source>
        <dbReference type="ARBA" id="ARBA00022448"/>
    </source>
</evidence>
<comment type="caution">
    <text evidence="9">The sequence shown here is derived from an EMBL/GenBank/DDBJ whole genome shotgun (WGS) entry which is preliminary data.</text>
</comment>
<name>A0A2S9K8I6_9BURK</name>
<evidence type="ECO:0000256" key="2">
    <source>
        <dbReference type="ARBA" id="ARBA00022452"/>
    </source>
</evidence>
<dbReference type="GO" id="GO:0006811">
    <property type="term" value="P:monoatomic ion transport"/>
    <property type="evidence" value="ECO:0007669"/>
    <property type="project" value="UniProtKB-KW"/>
</dbReference>
<evidence type="ECO:0000256" key="7">
    <source>
        <dbReference type="ARBA" id="ARBA00023237"/>
    </source>
</evidence>
<dbReference type="GO" id="GO:0046930">
    <property type="term" value="C:pore complex"/>
    <property type="evidence" value="ECO:0007669"/>
    <property type="project" value="UniProtKB-KW"/>
</dbReference>
<dbReference type="Proteomes" id="UP000238589">
    <property type="component" value="Unassembled WGS sequence"/>
</dbReference>
<keyword evidence="3" id="KW-0812">Transmembrane</keyword>